<keyword evidence="12" id="KW-0862">Zinc</keyword>
<evidence type="ECO:0000256" key="4">
    <source>
        <dbReference type="ARBA" id="ARBA00005080"/>
    </source>
</evidence>
<dbReference type="RefSeq" id="WP_179286848.1">
    <property type="nucleotide sequence ID" value="NZ_BJVK01000001.1"/>
</dbReference>
<keyword evidence="15" id="KW-1185">Reference proteome</keyword>
<evidence type="ECO:0000256" key="5">
    <source>
        <dbReference type="ARBA" id="ARBA00022563"/>
    </source>
</evidence>
<comment type="subunit">
    <text evidence="12">Homopolymer.</text>
</comment>
<dbReference type="GO" id="GO:0006730">
    <property type="term" value="P:one-carbon metabolic process"/>
    <property type="evidence" value="ECO:0007669"/>
    <property type="project" value="UniProtKB-UniRule"/>
</dbReference>
<proteinExistence type="inferred from homology"/>
<gene>
    <name evidence="14" type="primary">folKE</name>
    <name evidence="12" type="synonym">folE</name>
    <name evidence="14" type="ORF">LKE01_01720</name>
</gene>
<dbReference type="InterPro" id="IPR020602">
    <property type="entry name" value="GTP_CycHdrlase_I_dom"/>
</dbReference>
<dbReference type="SUPFAM" id="SSF55083">
    <property type="entry name" value="6-hydroxymethyl-7,8-dihydropterin pyrophosphokinase, HPPK"/>
    <property type="match status" value="1"/>
</dbReference>
<reference evidence="14" key="1">
    <citation type="submission" date="2019-07" db="EMBL/GenBank/DDBJ databases">
        <title>Whole genome shotgun sequence of Lactobacillus kefiri NBRC 15888.</title>
        <authorList>
            <person name="Hosoyama A."/>
            <person name="Uohara A."/>
            <person name="Ohji S."/>
            <person name="Ichikawa N."/>
        </authorList>
    </citation>
    <scope>NUCLEOTIDE SEQUENCE [LARGE SCALE GENOMIC DNA]</scope>
    <source>
        <strain evidence="14">NBRC 15888</strain>
    </source>
</reference>
<dbReference type="InterPro" id="IPR001474">
    <property type="entry name" value="GTP_CycHdrlase_I"/>
</dbReference>
<dbReference type="PANTHER" id="PTHR11109:SF7">
    <property type="entry name" value="GTP CYCLOHYDROLASE 1"/>
    <property type="match status" value="1"/>
</dbReference>
<dbReference type="InterPro" id="IPR000550">
    <property type="entry name" value="Hppk"/>
</dbReference>
<feature type="binding site" evidence="12">
    <location>
        <position position="239"/>
    </location>
    <ligand>
        <name>Zn(2+)</name>
        <dbReference type="ChEBI" id="CHEBI:29105"/>
    </ligand>
</feature>
<keyword evidence="10" id="KW-0067">ATP-binding</keyword>
<dbReference type="NCBIfam" id="TIGR01498">
    <property type="entry name" value="folK"/>
    <property type="match status" value="1"/>
</dbReference>
<dbReference type="Pfam" id="PF01288">
    <property type="entry name" value="HPPK"/>
    <property type="match status" value="1"/>
</dbReference>
<evidence type="ECO:0000256" key="3">
    <source>
        <dbReference type="ARBA" id="ARBA00005051"/>
    </source>
</evidence>
<dbReference type="EC" id="3.5.4.16" evidence="12"/>
<name>A0A511DR80_LENKE</name>
<dbReference type="GeneID" id="71567813"/>
<evidence type="ECO:0000256" key="8">
    <source>
        <dbReference type="ARBA" id="ARBA00022777"/>
    </source>
</evidence>
<dbReference type="SUPFAM" id="SSF55620">
    <property type="entry name" value="Tetrahydrobiopterin biosynthesis enzymes-like"/>
    <property type="match status" value="1"/>
</dbReference>
<dbReference type="NCBIfam" id="NF006826">
    <property type="entry name" value="PRK09347.1-3"/>
    <property type="match status" value="1"/>
</dbReference>
<comment type="similarity">
    <text evidence="12">Belongs to the GTP cyclohydrolase I family.</text>
</comment>
<dbReference type="AlphaFoldDB" id="A0A511DR80"/>
<evidence type="ECO:0000256" key="10">
    <source>
        <dbReference type="ARBA" id="ARBA00022840"/>
    </source>
</evidence>
<dbReference type="GO" id="GO:0016301">
    <property type="term" value="F:kinase activity"/>
    <property type="evidence" value="ECO:0007669"/>
    <property type="project" value="UniProtKB-KW"/>
</dbReference>
<evidence type="ECO:0000256" key="2">
    <source>
        <dbReference type="ARBA" id="ARBA00001052"/>
    </source>
</evidence>
<comment type="caution">
    <text evidence="14">The sequence shown here is derived from an EMBL/GenBank/DDBJ whole genome shotgun (WGS) entry which is preliminary data.</text>
</comment>
<comment type="catalytic activity">
    <reaction evidence="1">
        <text>6-hydroxymethyl-7,8-dihydropterin + ATP = (7,8-dihydropterin-6-yl)methyl diphosphate + AMP + H(+)</text>
        <dbReference type="Rhea" id="RHEA:11412"/>
        <dbReference type="ChEBI" id="CHEBI:15378"/>
        <dbReference type="ChEBI" id="CHEBI:30616"/>
        <dbReference type="ChEBI" id="CHEBI:44841"/>
        <dbReference type="ChEBI" id="CHEBI:72950"/>
        <dbReference type="ChEBI" id="CHEBI:456215"/>
        <dbReference type="EC" id="2.7.6.3"/>
    </reaction>
</comment>
<dbReference type="GO" id="GO:0003848">
    <property type="term" value="F:2-amino-4-hydroxy-6-hydroxymethyldihydropteridine diphosphokinase activity"/>
    <property type="evidence" value="ECO:0007669"/>
    <property type="project" value="UniProtKB-EC"/>
</dbReference>
<dbReference type="GO" id="GO:0005524">
    <property type="term" value="F:ATP binding"/>
    <property type="evidence" value="ECO:0007669"/>
    <property type="project" value="UniProtKB-KW"/>
</dbReference>
<evidence type="ECO:0000256" key="12">
    <source>
        <dbReference type="HAMAP-Rule" id="MF_00223"/>
    </source>
</evidence>
<dbReference type="PROSITE" id="PS00794">
    <property type="entry name" value="HPPK"/>
    <property type="match status" value="1"/>
</dbReference>
<keyword evidence="12" id="KW-0479">Metal-binding</keyword>
<dbReference type="FunFam" id="3.30.1130.10:FF:000001">
    <property type="entry name" value="GTP cyclohydrolase 1"/>
    <property type="match status" value="1"/>
</dbReference>
<dbReference type="PANTHER" id="PTHR11109">
    <property type="entry name" value="GTP CYCLOHYDROLASE I"/>
    <property type="match status" value="1"/>
</dbReference>
<evidence type="ECO:0000256" key="7">
    <source>
        <dbReference type="ARBA" id="ARBA00022741"/>
    </source>
</evidence>
<dbReference type="GO" id="GO:0005525">
    <property type="term" value="F:GTP binding"/>
    <property type="evidence" value="ECO:0007669"/>
    <property type="project" value="UniProtKB-KW"/>
</dbReference>
<keyword evidence="6" id="KW-0808">Transferase</keyword>
<dbReference type="HAMAP" id="MF_00223">
    <property type="entry name" value="FolE"/>
    <property type="match status" value="1"/>
</dbReference>
<dbReference type="CDD" id="cd00483">
    <property type="entry name" value="HPPK"/>
    <property type="match status" value="1"/>
</dbReference>
<accession>A0A511DR80</accession>
<keyword evidence="7 12" id="KW-0547">Nucleotide-binding</keyword>
<dbReference type="Gene3D" id="3.30.70.560">
    <property type="entry name" value="7,8-Dihydro-6-hydroxymethylpterin-pyrophosphokinase HPPK"/>
    <property type="match status" value="1"/>
</dbReference>
<comment type="pathway">
    <text evidence="4 12">Cofactor biosynthesis; 7,8-dihydroneopterin triphosphate biosynthesis; 7,8-dihydroneopterin triphosphate from GTP: step 1/1.</text>
</comment>
<dbReference type="NCBIfam" id="TIGR00063">
    <property type="entry name" value="folE"/>
    <property type="match status" value="1"/>
</dbReference>
<feature type="binding site" evidence="12">
    <location>
        <position position="311"/>
    </location>
    <ligand>
        <name>Zn(2+)</name>
        <dbReference type="ChEBI" id="CHEBI:29105"/>
    </ligand>
</feature>
<dbReference type="Gene3D" id="1.10.286.10">
    <property type="match status" value="1"/>
</dbReference>
<keyword evidence="12" id="KW-0342">GTP-binding</keyword>
<evidence type="ECO:0000256" key="11">
    <source>
        <dbReference type="ARBA" id="ARBA00022909"/>
    </source>
</evidence>
<comment type="pathway">
    <text evidence="3">Cofactor biosynthesis; tetrahydrofolate biosynthesis; 2-amino-4-hydroxy-6-hydroxymethyl-7,8-dihydropteridine diphosphate from 7,8-dihydroneopterin triphosphate: step 4/4.</text>
</comment>
<feature type="binding site" evidence="12">
    <location>
        <position position="242"/>
    </location>
    <ligand>
        <name>Zn(2+)</name>
        <dbReference type="ChEBI" id="CHEBI:29105"/>
    </ligand>
</feature>
<dbReference type="GO" id="GO:0003934">
    <property type="term" value="F:GTP cyclohydrolase I activity"/>
    <property type="evidence" value="ECO:0007669"/>
    <property type="project" value="UniProtKB-UniRule"/>
</dbReference>
<keyword evidence="11" id="KW-0289">Folate biosynthesis</keyword>
<keyword evidence="9 12" id="KW-0378">Hydrolase</keyword>
<protein>
    <recommendedName>
        <fullName evidence="12">GTP cyclohydrolase 1</fullName>
        <ecNumber evidence="12">3.5.4.16</ecNumber>
    </recommendedName>
    <alternativeName>
        <fullName evidence="12">GTP cyclohydrolase I</fullName>
        <shortName evidence="12">GTP-CH-I</shortName>
    </alternativeName>
</protein>
<dbReference type="UniPathway" id="UPA00077">
    <property type="reaction ID" value="UER00155"/>
</dbReference>
<evidence type="ECO:0000256" key="6">
    <source>
        <dbReference type="ARBA" id="ARBA00022679"/>
    </source>
</evidence>
<dbReference type="GO" id="GO:0008270">
    <property type="term" value="F:zinc ion binding"/>
    <property type="evidence" value="ECO:0007669"/>
    <property type="project" value="UniProtKB-UniRule"/>
</dbReference>
<comment type="catalytic activity">
    <reaction evidence="2 12">
        <text>GTP + H2O = 7,8-dihydroneopterin 3'-triphosphate + formate + H(+)</text>
        <dbReference type="Rhea" id="RHEA:17473"/>
        <dbReference type="ChEBI" id="CHEBI:15377"/>
        <dbReference type="ChEBI" id="CHEBI:15378"/>
        <dbReference type="ChEBI" id="CHEBI:15740"/>
        <dbReference type="ChEBI" id="CHEBI:37565"/>
        <dbReference type="ChEBI" id="CHEBI:58462"/>
        <dbReference type="EC" id="3.5.4.16"/>
    </reaction>
</comment>
<dbReference type="GO" id="GO:0006729">
    <property type="term" value="P:tetrahydrobiopterin biosynthetic process"/>
    <property type="evidence" value="ECO:0007669"/>
    <property type="project" value="TreeGrafter"/>
</dbReference>
<organism evidence="14 15">
    <name type="scientific">Lentilactobacillus kefiri</name>
    <name type="common">Lactobacillus kefiri</name>
    <dbReference type="NCBI Taxonomy" id="33962"/>
    <lineage>
        <taxon>Bacteria</taxon>
        <taxon>Bacillati</taxon>
        <taxon>Bacillota</taxon>
        <taxon>Bacilli</taxon>
        <taxon>Lactobacillales</taxon>
        <taxon>Lactobacillaceae</taxon>
        <taxon>Lentilactobacillus</taxon>
    </lineage>
</organism>
<keyword evidence="8" id="KW-0418">Kinase</keyword>
<dbReference type="GO" id="GO:0046656">
    <property type="term" value="P:folic acid biosynthetic process"/>
    <property type="evidence" value="ECO:0007669"/>
    <property type="project" value="UniProtKB-KW"/>
</dbReference>
<evidence type="ECO:0000313" key="14">
    <source>
        <dbReference type="EMBL" id="GEL27352.1"/>
    </source>
</evidence>
<dbReference type="UniPathway" id="UPA00848">
    <property type="reaction ID" value="UER00151"/>
</dbReference>
<dbReference type="GO" id="GO:0046654">
    <property type="term" value="P:tetrahydrofolate biosynthetic process"/>
    <property type="evidence" value="ECO:0007669"/>
    <property type="project" value="UniProtKB-UniRule"/>
</dbReference>
<evidence type="ECO:0000313" key="15">
    <source>
        <dbReference type="Proteomes" id="UP000321893"/>
    </source>
</evidence>
<dbReference type="InterPro" id="IPR043134">
    <property type="entry name" value="GTP-CH-I_N"/>
</dbReference>
<feature type="domain" description="7,8-dihydro-6-hydroxymethylpterin-pyrophosphokinase" evidence="13">
    <location>
        <begin position="88"/>
        <end position="99"/>
    </location>
</feature>
<sequence length="347" mass="39518">MQDVYLSLGSNIGNRELYLHKAIEMLGNDPQILIDKVADFYETSPVGGVKQRSFINTAVKIATNDEPLQLLDKIHQIEADLQRVRTVHWGPRTVDIDIIFFGTQETQIDKLTIPHPEAFNRLFVLIPIKQIMDHDSPYYAKVTQKIDQFPDKDQLIAKSNHPDSYKESIKRSVTNLLSTIGEDPNRPGLLETPDRVARMYGEIFASTGLDDFQDYKLFDDPNKDSKMVMIKNIPFYSMCEHHMMPFWGKVNVGYLPKNGKIIGLSKIPRLVDFVSHKLSLQEKITDDIVSQMNKILAPQGVAVVVDARHMCVEMRGVKKTGSITRTTKFSGIFEENSALRHEFLQSL</sequence>
<evidence type="ECO:0000259" key="13">
    <source>
        <dbReference type="PROSITE" id="PS00794"/>
    </source>
</evidence>
<dbReference type="GO" id="GO:0005737">
    <property type="term" value="C:cytoplasm"/>
    <property type="evidence" value="ECO:0007669"/>
    <property type="project" value="TreeGrafter"/>
</dbReference>
<dbReference type="InterPro" id="IPR035907">
    <property type="entry name" value="Hppk_sf"/>
</dbReference>
<evidence type="ECO:0000256" key="1">
    <source>
        <dbReference type="ARBA" id="ARBA00000198"/>
    </source>
</evidence>
<dbReference type="Gene3D" id="3.30.1130.10">
    <property type="match status" value="1"/>
</dbReference>
<dbReference type="NCBIfam" id="NF006825">
    <property type="entry name" value="PRK09347.1-2"/>
    <property type="match status" value="1"/>
</dbReference>
<dbReference type="Proteomes" id="UP000321893">
    <property type="component" value="Unassembled WGS sequence"/>
</dbReference>
<dbReference type="InterPro" id="IPR043133">
    <property type="entry name" value="GTP-CH-I_C/QueF"/>
</dbReference>
<keyword evidence="5 12" id="KW-0554">One-carbon metabolism</keyword>
<dbReference type="Pfam" id="PF01227">
    <property type="entry name" value="GTP_cyclohydroI"/>
    <property type="match status" value="1"/>
</dbReference>
<dbReference type="EMBL" id="BJVK01000001">
    <property type="protein sequence ID" value="GEL27352.1"/>
    <property type="molecule type" value="Genomic_DNA"/>
</dbReference>
<evidence type="ECO:0000256" key="9">
    <source>
        <dbReference type="ARBA" id="ARBA00022801"/>
    </source>
</evidence>